<protein>
    <submittedName>
        <fullName evidence="1">Uncharacterized protein</fullName>
    </submittedName>
</protein>
<accession>A0A699RWR0</accession>
<sequence length="90" mass="10406">MLKFHLLGFCRNTYKVDYIVCVNSLWNRNMATTIEQQTALDESLIPSSQRLRIGRSNIRLPSDIQSKEATLQAVYDVLRNSPLFRAFQSL</sequence>
<name>A0A699RWR0_TANCI</name>
<evidence type="ECO:0000313" key="1">
    <source>
        <dbReference type="EMBL" id="GFC88972.1"/>
    </source>
</evidence>
<proteinExistence type="predicted"/>
<comment type="caution">
    <text evidence="1">The sequence shown here is derived from an EMBL/GenBank/DDBJ whole genome shotgun (WGS) entry which is preliminary data.</text>
</comment>
<reference evidence="1" key="1">
    <citation type="journal article" date="2019" name="Sci. Rep.">
        <title>Draft genome of Tanacetum cinerariifolium, the natural source of mosquito coil.</title>
        <authorList>
            <person name="Yamashiro T."/>
            <person name="Shiraishi A."/>
            <person name="Satake H."/>
            <person name="Nakayama K."/>
        </authorList>
    </citation>
    <scope>NUCLEOTIDE SEQUENCE</scope>
</reference>
<dbReference type="AlphaFoldDB" id="A0A699RWR0"/>
<gene>
    <name evidence="1" type="ORF">Tci_860942</name>
</gene>
<organism evidence="1">
    <name type="scientific">Tanacetum cinerariifolium</name>
    <name type="common">Dalmatian daisy</name>
    <name type="synonym">Chrysanthemum cinerariifolium</name>
    <dbReference type="NCBI Taxonomy" id="118510"/>
    <lineage>
        <taxon>Eukaryota</taxon>
        <taxon>Viridiplantae</taxon>
        <taxon>Streptophyta</taxon>
        <taxon>Embryophyta</taxon>
        <taxon>Tracheophyta</taxon>
        <taxon>Spermatophyta</taxon>
        <taxon>Magnoliopsida</taxon>
        <taxon>eudicotyledons</taxon>
        <taxon>Gunneridae</taxon>
        <taxon>Pentapetalae</taxon>
        <taxon>asterids</taxon>
        <taxon>campanulids</taxon>
        <taxon>Asterales</taxon>
        <taxon>Asteraceae</taxon>
        <taxon>Asteroideae</taxon>
        <taxon>Anthemideae</taxon>
        <taxon>Anthemidinae</taxon>
        <taxon>Tanacetum</taxon>
    </lineage>
</organism>
<dbReference type="EMBL" id="BKCJ011118331">
    <property type="protein sequence ID" value="GFC88972.1"/>
    <property type="molecule type" value="Genomic_DNA"/>
</dbReference>